<dbReference type="RefSeq" id="WP_066437743.1">
    <property type="nucleotide sequence ID" value="NZ_LZRN01000047.1"/>
</dbReference>
<evidence type="ECO:0000256" key="1">
    <source>
        <dbReference type="ARBA" id="ARBA00023015"/>
    </source>
</evidence>
<dbReference type="SMART" id="SM00028">
    <property type="entry name" value="TPR"/>
    <property type="match status" value="4"/>
</dbReference>
<feature type="transmembrane region" description="Helical" evidence="5">
    <location>
        <begin position="144"/>
        <end position="163"/>
    </location>
</feature>
<sequence length="646" mass="73975">MSNQLSIDQAFINNLNTIIEDHIEDDQFGVEELAIALGISRSQLHRKLNAINGKSTSQFIREFRLEKAMDMLQDNVATASEIAYKVGFSSPSYFNTSFNQYYGYPPGEVKFRNPLNDEDVVEIPPMNDNAEPVLLKRRRFNPRTYVIASMVLILIAIISYYNFAKPETNTTSEIIDPVISSDNSIAVLPFRNMSGNPDNEAFCDGMTTAVISGLSKIRDIKKVISFTSMMNYRNSNKSIPEISDELKVHYILESGFQKSGNEIKINLQLIDGTSDKLIWSEEYEGKYDSVFKLQARVAEMVAKQLKAKITEEERTGIHKPSTKNMEAYANEVQGFYLLNSYSTKNIIASRKYFEKAIELDSAYADAYTSLGRTYSTLGTWYGNLSRKEADSLAAPYFKKALQLNPKNFQLIYSMAEKELFNWNFKSADSLINIFEQQRGKFFFSSFIDLLLCRNDEVIESTHHLLKENPDASWGYHAVLAAYAYYFKGKKESSLYVMRKGLQLAPDQNYYDHFGNIYLAMGDYEKAKDVLETGLQISDKRHASMVIHLAAVYYYLGDEGKSKELLNEVIDRANKGEPEINVFVAHYYARLGNKDEAFKWLDIAYKKHEVDMIWLKADPNLLKLKNDPRYKLLCQKVGFPETKNNFN</sequence>
<keyword evidence="8" id="KW-1185">Reference proteome</keyword>
<evidence type="ECO:0000256" key="3">
    <source>
        <dbReference type="ARBA" id="ARBA00023163"/>
    </source>
</evidence>
<dbReference type="InterPro" id="IPR011990">
    <property type="entry name" value="TPR-like_helical_dom_sf"/>
</dbReference>
<organism evidence="7 8">
    <name type="scientific">Gelidibacter algens</name>
    <dbReference type="NCBI Taxonomy" id="49280"/>
    <lineage>
        <taxon>Bacteria</taxon>
        <taxon>Pseudomonadati</taxon>
        <taxon>Bacteroidota</taxon>
        <taxon>Flavobacteriia</taxon>
        <taxon>Flavobacteriales</taxon>
        <taxon>Flavobacteriaceae</taxon>
        <taxon>Gelidibacter</taxon>
    </lineage>
</organism>
<dbReference type="NCBIfam" id="NF047558">
    <property type="entry name" value="TPR_END_plus"/>
    <property type="match status" value="1"/>
</dbReference>
<keyword evidence="2" id="KW-0238">DNA-binding</keyword>
<dbReference type="Pfam" id="PF12833">
    <property type="entry name" value="HTH_18"/>
    <property type="match status" value="1"/>
</dbReference>
<keyword evidence="5" id="KW-0812">Transmembrane</keyword>
<dbReference type="EMBL" id="QLLQ01000001">
    <property type="protein sequence ID" value="RAJ27628.1"/>
    <property type="molecule type" value="Genomic_DNA"/>
</dbReference>
<dbReference type="Gene3D" id="1.25.40.10">
    <property type="entry name" value="Tetratricopeptide repeat domain"/>
    <property type="match status" value="2"/>
</dbReference>
<protein>
    <submittedName>
        <fullName evidence="7">TolB-like protein</fullName>
    </submittedName>
</protein>
<feature type="domain" description="HTH araC/xylS-type" evidence="6">
    <location>
        <begin position="13"/>
        <end position="112"/>
    </location>
</feature>
<dbReference type="PROSITE" id="PS01124">
    <property type="entry name" value="HTH_ARAC_FAMILY_2"/>
    <property type="match status" value="1"/>
</dbReference>
<keyword evidence="5" id="KW-0472">Membrane</keyword>
<dbReference type="AlphaFoldDB" id="A0A1A7QU81"/>
<evidence type="ECO:0000256" key="4">
    <source>
        <dbReference type="PROSITE-ProRule" id="PRU00339"/>
    </source>
</evidence>
<feature type="repeat" description="TPR" evidence="4">
    <location>
        <begin position="507"/>
        <end position="540"/>
    </location>
</feature>
<name>A0A1A7QU81_9FLAO</name>
<dbReference type="Pfam" id="PF13181">
    <property type="entry name" value="TPR_8"/>
    <property type="match status" value="1"/>
</dbReference>
<evidence type="ECO:0000259" key="6">
    <source>
        <dbReference type="PROSITE" id="PS01124"/>
    </source>
</evidence>
<dbReference type="SMART" id="SM00342">
    <property type="entry name" value="HTH_ARAC"/>
    <property type="match status" value="1"/>
</dbReference>
<accession>A0A1A7QU81</accession>
<keyword evidence="3" id="KW-0804">Transcription</keyword>
<dbReference type="OrthoDB" id="9779074at2"/>
<dbReference type="InterPro" id="IPR009057">
    <property type="entry name" value="Homeodomain-like_sf"/>
</dbReference>
<evidence type="ECO:0000256" key="2">
    <source>
        <dbReference type="ARBA" id="ARBA00023125"/>
    </source>
</evidence>
<dbReference type="Proteomes" id="UP000248987">
    <property type="component" value="Unassembled WGS sequence"/>
</dbReference>
<dbReference type="PANTHER" id="PTHR43280">
    <property type="entry name" value="ARAC-FAMILY TRANSCRIPTIONAL REGULATOR"/>
    <property type="match status" value="1"/>
</dbReference>
<dbReference type="PANTHER" id="PTHR43280:SF2">
    <property type="entry name" value="HTH-TYPE TRANSCRIPTIONAL REGULATOR EXSA"/>
    <property type="match status" value="1"/>
</dbReference>
<dbReference type="GO" id="GO:0043565">
    <property type="term" value="F:sequence-specific DNA binding"/>
    <property type="evidence" value="ECO:0007669"/>
    <property type="project" value="InterPro"/>
</dbReference>
<dbReference type="SUPFAM" id="SSF48452">
    <property type="entry name" value="TPR-like"/>
    <property type="match status" value="2"/>
</dbReference>
<dbReference type="GO" id="GO:0003700">
    <property type="term" value="F:DNA-binding transcription factor activity"/>
    <property type="evidence" value="ECO:0007669"/>
    <property type="project" value="InterPro"/>
</dbReference>
<comment type="caution">
    <text evidence="7">The sequence shown here is derived from an EMBL/GenBank/DDBJ whole genome shotgun (WGS) entry which is preliminary data.</text>
</comment>
<dbReference type="STRING" id="49280.A9996_16565"/>
<dbReference type="PROSITE" id="PS50005">
    <property type="entry name" value="TPR"/>
    <property type="match status" value="1"/>
</dbReference>
<keyword evidence="5" id="KW-1133">Transmembrane helix</keyword>
<dbReference type="InterPro" id="IPR019734">
    <property type="entry name" value="TPR_rpt"/>
</dbReference>
<dbReference type="Gene3D" id="1.10.10.60">
    <property type="entry name" value="Homeodomain-like"/>
    <property type="match status" value="1"/>
</dbReference>
<proteinExistence type="predicted"/>
<keyword evidence="1" id="KW-0805">Transcription regulation</keyword>
<evidence type="ECO:0000313" key="7">
    <source>
        <dbReference type="EMBL" id="RAJ27628.1"/>
    </source>
</evidence>
<gene>
    <name evidence="7" type="ORF">LX77_00201</name>
</gene>
<evidence type="ECO:0000256" key="5">
    <source>
        <dbReference type="SAM" id="Phobius"/>
    </source>
</evidence>
<dbReference type="InterPro" id="IPR018060">
    <property type="entry name" value="HTH_AraC"/>
</dbReference>
<keyword evidence="4" id="KW-0802">TPR repeat</keyword>
<evidence type="ECO:0000313" key="8">
    <source>
        <dbReference type="Proteomes" id="UP000248987"/>
    </source>
</evidence>
<dbReference type="SUPFAM" id="SSF46689">
    <property type="entry name" value="Homeodomain-like"/>
    <property type="match status" value="1"/>
</dbReference>
<reference evidence="7 8" key="1">
    <citation type="submission" date="2018-06" db="EMBL/GenBank/DDBJ databases">
        <title>Genomic Encyclopedia of Archaeal and Bacterial Type Strains, Phase II (KMG-II): from individual species to whole genera.</title>
        <authorList>
            <person name="Goeker M."/>
        </authorList>
    </citation>
    <scope>NUCLEOTIDE SEQUENCE [LARGE SCALE GENOMIC DNA]</scope>
    <source>
        <strain evidence="7 8">DSM 12408</strain>
    </source>
</reference>
<dbReference type="Gene3D" id="3.40.50.10610">
    <property type="entry name" value="ABC-type transport auxiliary lipoprotein component"/>
    <property type="match status" value="1"/>
</dbReference>